<feature type="transmembrane region" description="Helical" evidence="6">
    <location>
        <begin position="177"/>
        <end position="198"/>
    </location>
</feature>
<evidence type="ECO:0000256" key="2">
    <source>
        <dbReference type="ARBA" id="ARBA00022692"/>
    </source>
</evidence>
<feature type="transmembrane region" description="Helical" evidence="6">
    <location>
        <begin position="64"/>
        <end position="87"/>
    </location>
</feature>
<evidence type="ECO:0000256" key="6">
    <source>
        <dbReference type="SAM" id="Phobius"/>
    </source>
</evidence>
<keyword evidence="3 6" id="KW-1133">Transmembrane helix</keyword>
<organism evidence="8 9">
    <name type="scientific">Coprinellus micaceus</name>
    <name type="common">Glistening ink-cap mushroom</name>
    <name type="synonym">Coprinus micaceus</name>
    <dbReference type="NCBI Taxonomy" id="71717"/>
    <lineage>
        <taxon>Eukaryota</taxon>
        <taxon>Fungi</taxon>
        <taxon>Dikarya</taxon>
        <taxon>Basidiomycota</taxon>
        <taxon>Agaricomycotina</taxon>
        <taxon>Agaricomycetes</taxon>
        <taxon>Agaricomycetidae</taxon>
        <taxon>Agaricales</taxon>
        <taxon>Agaricineae</taxon>
        <taxon>Psathyrellaceae</taxon>
        <taxon>Coprinellus</taxon>
    </lineage>
</organism>
<evidence type="ECO:0000313" key="9">
    <source>
        <dbReference type="Proteomes" id="UP000298030"/>
    </source>
</evidence>
<gene>
    <name evidence="8" type="ORF">FA13DRAFT_1641991</name>
</gene>
<feature type="transmembrane region" description="Helical" evidence="6">
    <location>
        <begin position="204"/>
        <end position="230"/>
    </location>
</feature>
<evidence type="ECO:0000259" key="7">
    <source>
        <dbReference type="Pfam" id="PF20684"/>
    </source>
</evidence>
<feature type="transmembrane region" description="Helical" evidence="6">
    <location>
        <begin position="6"/>
        <end position="24"/>
    </location>
</feature>
<proteinExistence type="inferred from homology"/>
<sequence length="312" mass="34652">MFVLAVTSSVCTSVALISTVYRLYIRRSRFWFDDACACCAMLFLFVQLAATFTPLTPASAVPRYYITITSFYIIVWVSRFAILFSIIRIDPSKVRKRMLLVGAGGFFLICGFLIAQMYWTCEPEEAWKEYRIPQCPLSKQIAVTQLIFDIVADSAALIIPLRLLVVLQDKWLRTRLMAIFSTCMITTAVSIVHAIFILRSKSPAIVIIALVESSVSLIVCNLPVMATSLLNLSEHSGGPRLPPSNENDVSTNNSARQISIHFLSLNNVPSSQISASVLLTEAPAAIRHEPRILQGRPSSVLLKPDSDHSLRV</sequence>
<keyword evidence="2 6" id="KW-0812">Transmembrane</keyword>
<dbReference type="InterPro" id="IPR052337">
    <property type="entry name" value="SAT4-like"/>
</dbReference>
<dbReference type="STRING" id="71717.A0A4Y7SJE3"/>
<comment type="similarity">
    <text evidence="5">Belongs to the SAT4 family.</text>
</comment>
<dbReference type="GO" id="GO:0016020">
    <property type="term" value="C:membrane"/>
    <property type="evidence" value="ECO:0007669"/>
    <property type="project" value="UniProtKB-SubCell"/>
</dbReference>
<keyword evidence="9" id="KW-1185">Reference proteome</keyword>
<name>A0A4Y7SJE3_COPMI</name>
<dbReference type="EMBL" id="QPFP01000099">
    <property type="protein sequence ID" value="TEB22017.1"/>
    <property type="molecule type" value="Genomic_DNA"/>
</dbReference>
<dbReference type="Proteomes" id="UP000298030">
    <property type="component" value="Unassembled WGS sequence"/>
</dbReference>
<evidence type="ECO:0000256" key="1">
    <source>
        <dbReference type="ARBA" id="ARBA00004141"/>
    </source>
</evidence>
<feature type="domain" description="Rhodopsin" evidence="7">
    <location>
        <begin position="21"/>
        <end position="227"/>
    </location>
</feature>
<dbReference type="InterPro" id="IPR049326">
    <property type="entry name" value="Rhodopsin_dom_fungi"/>
</dbReference>
<feature type="transmembrane region" description="Helical" evidence="6">
    <location>
        <begin position="146"/>
        <end position="165"/>
    </location>
</feature>
<dbReference type="OrthoDB" id="444631at2759"/>
<protein>
    <recommendedName>
        <fullName evidence="7">Rhodopsin domain-containing protein</fullName>
    </recommendedName>
</protein>
<evidence type="ECO:0000313" key="8">
    <source>
        <dbReference type="EMBL" id="TEB22017.1"/>
    </source>
</evidence>
<accession>A0A4Y7SJE3</accession>
<dbReference type="AlphaFoldDB" id="A0A4Y7SJE3"/>
<evidence type="ECO:0000256" key="4">
    <source>
        <dbReference type="ARBA" id="ARBA00023136"/>
    </source>
</evidence>
<comment type="subcellular location">
    <subcellularLocation>
        <location evidence="1">Membrane</location>
        <topology evidence="1">Multi-pass membrane protein</topology>
    </subcellularLocation>
</comment>
<feature type="transmembrane region" description="Helical" evidence="6">
    <location>
        <begin position="31"/>
        <end position="52"/>
    </location>
</feature>
<dbReference type="PANTHER" id="PTHR33048">
    <property type="entry name" value="PTH11-LIKE INTEGRAL MEMBRANE PROTEIN (AFU_ORTHOLOGUE AFUA_5G11245)"/>
    <property type="match status" value="1"/>
</dbReference>
<keyword evidence="4 6" id="KW-0472">Membrane</keyword>
<feature type="transmembrane region" description="Helical" evidence="6">
    <location>
        <begin position="99"/>
        <end position="119"/>
    </location>
</feature>
<evidence type="ECO:0000256" key="3">
    <source>
        <dbReference type="ARBA" id="ARBA00022989"/>
    </source>
</evidence>
<comment type="caution">
    <text evidence="8">The sequence shown here is derived from an EMBL/GenBank/DDBJ whole genome shotgun (WGS) entry which is preliminary data.</text>
</comment>
<evidence type="ECO:0000256" key="5">
    <source>
        <dbReference type="ARBA" id="ARBA00038359"/>
    </source>
</evidence>
<dbReference type="PANTHER" id="PTHR33048:SF47">
    <property type="entry name" value="INTEGRAL MEMBRANE PROTEIN-RELATED"/>
    <property type="match status" value="1"/>
</dbReference>
<reference evidence="8 9" key="1">
    <citation type="journal article" date="2019" name="Nat. Ecol. Evol.">
        <title>Megaphylogeny resolves global patterns of mushroom evolution.</title>
        <authorList>
            <person name="Varga T."/>
            <person name="Krizsan K."/>
            <person name="Foldi C."/>
            <person name="Dima B."/>
            <person name="Sanchez-Garcia M."/>
            <person name="Sanchez-Ramirez S."/>
            <person name="Szollosi G.J."/>
            <person name="Szarkandi J.G."/>
            <person name="Papp V."/>
            <person name="Albert L."/>
            <person name="Andreopoulos W."/>
            <person name="Angelini C."/>
            <person name="Antonin V."/>
            <person name="Barry K.W."/>
            <person name="Bougher N.L."/>
            <person name="Buchanan P."/>
            <person name="Buyck B."/>
            <person name="Bense V."/>
            <person name="Catcheside P."/>
            <person name="Chovatia M."/>
            <person name="Cooper J."/>
            <person name="Damon W."/>
            <person name="Desjardin D."/>
            <person name="Finy P."/>
            <person name="Geml J."/>
            <person name="Haridas S."/>
            <person name="Hughes K."/>
            <person name="Justo A."/>
            <person name="Karasinski D."/>
            <person name="Kautmanova I."/>
            <person name="Kiss B."/>
            <person name="Kocsube S."/>
            <person name="Kotiranta H."/>
            <person name="LaButti K.M."/>
            <person name="Lechner B.E."/>
            <person name="Liimatainen K."/>
            <person name="Lipzen A."/>
            <person name="Lukacs Z."/>
            <person name="Mihaltcheva S."/>
            <person name="Morgado L.N."/>
            <person name="Niskanen T."/>
            <person name="Noordeloos M.E."/>
            <person name="Ohm R.A."/>
            <person name="Ortiz-Santana B."/>
            <person name="Ovrebo C."/>
            <person name="Racz N."/>
            <person name="Riley R."/>
            <person name="Savchenko A."/>
            <person name="Shiryaev A."/>
            <person name="Soop K."/>
            <person name="Spirin V."/>
            <person name="Szebenyi C."/>
            <person name="Tomsovsky M."/>
            <person name="Tulloss R.E."/>
            <person name="Uehling J."/>
            <person name="Grigoriev I.V."/>
            <person name="Vagvolgyi C."/>
            <person name="Papp T."/>
            <person name="Martin F.M."/>
            <person name="Miettinen O."/>
            <person name="Hibbett D.S."/>
            <person name="Nagy L.G."/>
        </authorList>
    </citation>
    <scope>NUCLEOTIDE SEQUENCE [LARGE SCALE GENOMIC DNA]</scope>
    <source>
        <strain evidence="8 9">FP101781</strain>
    </source>
</reference>
<dbReference type="Pfam" id="PF20684">
    <property type="entry name" value="Fung_rhodopsin"/>
    <property type="match status" value="1"/>
</dbReference>